<dbReference type="AlphaFoldDB" id="A0A644T7Z8"/>
<accession>A0A644T7Z8</accession>
<evidence type="ECO:0000313" key="2">
    <source>
        <dbReference type="EMBL" id="MPL62312.1"/>
    </source>
</evidence>
<feature type="domain" description="Methyltransferase type 11" evidence="1">
    <location>
        <begin position="35"/>
        <end position="125"/>
    </location>
</feature>
<reference evidence="2" key="1">
    <citation type="submission" date="2019-08" db="EMBL/GenBank/DDBJ databases">
        <authorList>
            <person name="Kucharzyk K."/>
            <person name="Murdoch R.W."/>
            <person name="Higgins S."/>
            <person name="Loffler F."/>
        </authorList>
    </citation>
    <scope>NUCLEOTIDE SEQUENCE</scope>
</reference>
<sequence>MKNFLKKNIRHIFPTTDQIIERVLRREIKKGDKVLDLGCGPHSPLKMLKKNPDLELYSVGVDLFRPYIERNINIEKIHTEIIEKNILDIDFPDNSFDCAVMIDIIEHIRKEDFYNFLPKLEKIAKKIIIITPNDFVEQDIYDENIYQKHLSGWTVKELEELGFKCFGLSGLKSLRKELWVPKIKPATLGNFIADITQSVVYRNPKFAYHIIAIKK</sequence>
<dbReference type="SUPFAM" id="SSF53335">
    <property type="entry name" value="S-adenosyl-L-methionine-dependent methyltransferases"/>
    <property type="match status" value="1"/>
</dbReference>
<dbReference type="InterPro" id="IPR013216">
    <property type="entry name" value="Methyltransf_11"/>
</dbReference>
<dbReference type="Pfam" id="PF08241">
    <property type="entry name" value="Methyltransf_11"/>
    <property type="match status" value="1"/>
</dbReference>
<comment type="caution">
    <text evidence="2">The sequence shown here is derived from an EMBL/GenBank/DDBJ whole genome shotgun (WGS) entry which is preliminary data.</text>
</comment>
<protein>
    <recommendedName>
        <fullName evidence="1">Methyltransferase type 11 domain-containing protein</fullName>
    </recommendedName>
</protein>
<name>A0A644T7Z8_9ZZZZ</name>
<dbReference type="GO" id="GO:0008757">
    <property type="term" value="F:S-adenosylmethionine-dependent methyltransferase activity"/>
    <property type="evidence" value="ECO:0007669"/>
    <property type="project" value="InterPro"/>
</dbReference>
<proteinExistence type="predicted"/>
<evidence type="ECO:0000259" key="1">
    <source>
        <dbReference type="Pfam" id="PF08241"/>
    </source>
</evidence>
<dbReference type="Gene3D" id="3.40.50.150">
    <property type="entry name" value="Vaccinia Virus protein VP39"/>
    <property type="match status" value="1"/>
</dbReference>
<dbReference type="InterPro" id="IPR029063">
    <property type="entry name" value="SAM-dependent_MTases_sf"/>
</dbReference>
<organism evidence="2">
    <name type="scientific">bioreactor metagenome</name>
    <dbReference type="NCBI Taxonomy" id="1076179"/>
    <lineage>
        <taxon>unclassified sequences</taxon>
        <taxon>metagenomes</taxon>
        <taxon>ecological metagenomes</taxon>
    </lineage>
</organism>
<gene>
    <name evidence="2" type="ORF">SDC9_07926</name>
</gene>
<dbReference type="EMBL" id="VSSQ01000017">
    <property type="protein sequence ID" value="MPL62312.1"/>
    <property type="molecule type" value="Genomic_DNA"/>
</dbReference>